<dbReference type="PATRIC" id="fig|1407463.3.peg.1377"/>
<proteinExistence type="predicted"/>
<accession>V5NRC3</accession>
<dbReference type="InterPro" id="IPR001932">
    <property type="entry name" value="PPM-type_phosphatase-like_dom"/>
</dbReference>
<evidence type="ECO:0000259" key="1">
    <source>
        <dbReference type="Pfam" id="PF13672"/>
    </source>
</evidence>
<dbReference type="KEGG" id="hez:U064_1323"/>
<dbReference type="Pfam" id="PF13672">
    <property type="entry name" value="PP2C_2"/>
    <property type="match status" value="1"/>
</dbReference>
<name>V5NRC3_HELPX</name>
<dbReference type="AlphaFoldDB" id="V5NRC3"/>
<evidence type="ECO:0000313" key="2">
    <source>
        <dbReference type="EMBL" id="AHA90232.1"/>
    </source>
</evidence>
<dbReference type="RefSeq" id="WP_023592488.1">
    <property type="nucleotide sequence ID" value="NC_022911.1"/>
</dbReference>
<reference evidence="2 3" key="1">
    <citation type="journal article" date="2013" name="PLoS ONE">
        <title>Helicobacter pylori genomic microevolution during naturally occurring transmission between adults.</title>
        <authorList>
            <person name="Linz B."/>
            <person name="Windsor H.M."/>
            <person name="Gajewski J.P."/>
            <person name="Hake C.M."/>
            <person name="Drautz D.I."/>
            <person name="Schuster S.C."/>
            <person name="Marshall B.J."/>
        </authorList>
    </citation>
    <scope>NUCLEOTIDE SEQUENCE [LARGE SCALE GENOMIC DNA]</scope>
    <source>
        <strain evidence="2 3">BM012S</strain>
    </source>
</reference>
<feature type="domain" description="PPM-type phosphatase" evidence="1">
    <location>
        <begin position="12"/>
        <end position="56"/>
    </location>
</feature>
<protein>
    <submittedName>
        <fullName evidence="2">Protein phosphatase 2C</fullName>
    </submittedName>
</protein>
<dbReference type="HOGENOM" id="CLU_2806600_0_0_7"/>
<gene>
    <name evidence="2" type="ORF">U064_1323</name>
</gene>
<evidence type="ECO:0000313" key="3">
    <source>
        <dbReference type="Proteomes" id="UP000018543"/>
    </source>
</evidence>
<sequence>MRDFKAFGASIRGTYHAYARLPNQDAFLIRKNQKGLLLVLCDGLGSKKIHKLGLKIVRERRKSLKCY</sequence>
<dbReference type="Proteomes" id="UP000018543">
    <property type="component" value="Chromosome"/>
</dbReference>
<organism evidence="2 3">
    <name type="scientific">Helicobacter pylori BM012S</name>
    <dbReference type="NCBI Taxonomy" id="1407463"/>
    <lineage>
        <taxon>Bacteria</taxon>
        <taxon>Pseudomonadati</taxon>
        <taxon>Campylobacterota</taxon>
        <taxon>Epsilonproteobacteria</taxon>
        <taxon>Campylobacterales</taxon>
        <taxon>Helicobacteraceae</taxon>
        <taxon>Helicobacter</taxon>
    </lineage>
</organism>
<dbReference type="EMBL" id="CP006889">
    <property type="protein sequence ID" value="AHA90232.1"/>
    <property type="molecule type" value="Genomic_DNA"/>
</dbReference>